<proteinExistence type="predicted"/>
<dbReference type="EMBL" id="JBBNOP010000001">
    <property type="protein sequence ID" value="MEQ3361811.1"/>
    <property type="molecule type" value="Genomic_DNA"/>
</dbReference>
<sequence length="109" mass="11545">MAQNPSKRKTRCLDEITRLKGRRRVAVIKCAAALAGVIVLVAGKQLLAAQGVIDPNGIAAGGVTMLCAFGLAIVGGTSSIDFTKSGKKIADIRRSCIVTDEEIRSHRIR</sequence>
<keyword evidence="1" id="KW-0812">Transmembrane</keyword>
<gene>
    <name evidence="2" type="ORF">AAA083_02345</name>
</gene>
<evidence type="ECO:0000313" key="2">
    <source>
        <dbReference type="EMBL" id="MEQ3361811.1"/>
    </source>
</evidence>
<organism evidence="2 3">
    <name type="scientific">Raoultibacter massiliensis</name>
    <dbReference type="NCBI Taxonomy" id="1852371"/>
    <lineage>
        <taxon>Bacteria</taxon>
        <taxon>Bacillati</taxon>
        <taxon>Actinomycetota</taxon>
        <taxon>Coriobacteriia</taxon>
        <taxon>Eggerthellales</taxon>
        <taxon>Eggerthellaceae</taxon>
        <taxon>Raoultibacter</taxon>
    </lineage>
</organism>
<keyword evidence="3" id="KW-1185">Reference proteome</keyword>
<accession>A0ABV1J9Q7</accession>
<evidence type="ECO:0000256" key="1">
    <source>
        <dbReference type="SAM" id="Phobius"/>
    </source>
</evidence>
<keyword evidence="1" id="KW-1133">Transmembrane helix</keyword>
<dbReference type="RefSeq" id="WP_102375284.1">
    <property type="nucleotide sequence ID" value="NZ_JBBNOP010000001.1"/>
</dbReference>
<feature type="transmembrane region" description="Helical" evidence="1">
    <location>
        <begin position="26"/>
        <end position="46"/>
    </location>
</feature>
<keyword evidence="1" id="KW-0472">Membrane</keyword>
<reference evidence="2 3" key="1">
    <citation type="submission" date="2024-04" db="EMBL/GenBank/DDBJ databases">
        <title>Human intestinal bacterial collection.</title>
        <authorList>
            <person name="Pauvert C."/>
            <person name="Hitch T.C.A."/>
            <person name="Clavel T."/>
        </authorList>
    </citation>
    <scope>NUCLEOTIDE SEQUENCE [LARGE SCALE GENOMIC DNA]</scope>
    <source>
        <strain evidence="2 3">CLA-KB-H42</strain>
    </source>
</reference>
<name>A0ABV1J9Q7_9ACTN</name>
<protein>
    <recommendedName>
        <fullName evidence="4">Holin</fullName>
    </recommendedName>
</protein>
<feature type="transmembrane region" description="Helical" evidence="1">
    <location>
        <begin position="58"/>
        <end position="80"/>
    </location>
</feature>
<evidence type="ECO:0000313" key="3">
    <source>
        <dbReference type="Proteomes" id="UP001487305"/>
    </source>
</evidence>
<dbReference type="Proteomes" id="UP001487305">
    <property type="component" value="Unassembled WGS sequence"/>
</dbReference>
<evidence type="ECO:0008006" key="4">
    <source>
        <dbReference type="Google" id="ProtNLM"/>
    </source>
</evidence>
<comment type="caution">
    <text evidence="2">The sequence shown here is derived from an EMBL/GenBank/DDBJ whole genome shotgun (WGS) entry which is preliminary data.</text>
</comment>